<feature type="compositionally biased region" description="Basic and acidic residues" evidence="1">
    <location>
        <begin position="96"/>
        <end position="105"/>
    </location>
</feature>
<reference evidence="2 3" key="1">
    <citation type="journal article" date="2019" name="BMC Genomics">
        <title>New insights from Opisthorchis felineus genome: update on genomics of the epidemiologically important liver flukes.</title>
        <authorList>
            <person name="Ershov N.I."/>
            <person name="Mordvinov V.A."/>
            <person name="Prokhortchouk E.B."/>
            <person name="Pakharukova M.Y."/>
            <person name="Gunbin K.V."/>
            <person name="Ustyantsev K."/>
            <person name="Genaev M.A."/>
            <person name="Blinov A.G."/>
            <person name="Mazur A."/>
            <person name="Boulygina E."/>
            <person name="Tsygankova S."/>
            <person name="Khrameeva E."/>
            <person name="Chekanov N."/>
            <person name="Fan G."/>
            <person name="Xiao A."/>
            <person name="Zhang H."/>
            <person name="Xu X."/>
            <person name="Yang H."/>
            <person name="Solovyev V."/>
            <person name="Lee S.M."/>
            <person name="Liu X."/>
            <person name="Afonnikov D.A."/>
            <person name="Skryabin K.G."/>
        </authorList>
    </citation>
    <scope>NUCLEOTIDE SEQUENCE [LARGE SCALE GENOMIC DNA]</scope>
    <source>
        <strain evidence="2">AK-0245</strain>
        <tissue evidence="2">Whole organism</tissue>
    </source>
</reference>
<accession>A0A4S2LZN6</accession>
<gene>
    <name evidence="2" type="ORF">CRM22_005140</name>
</gene>
<feature type="region of interest" description="Disordered" evidence="1">
    <location>
        <begin position="660"/>
        <end position="708"/>
    </location>
</feature>
<sequence length="1490" mass="169884">MVYFPVFMPKMLNIYEPHSESRVKNARGNYCEDFNTALSAFDETHTLTLGWMNRQADLDNYNVGLHNEIKRIPVRKERRDNFRNEEKRSRPSYYYRRSEYYEKPGEGNNLRPHPKAHRDSGGQNYSNSHPLANILSASVPQALDVCQNESTVNRLEREVPIHKLTKEKVIYRHISTDLQRVREEGRLNNSGYSVFKVTVVNSEIPNHIATGIPNSRKLPVIPTAPRVRRTRHLFAKLKEGLTEWIELQTNLLQQAELDQDTNTEQSVAVLLSRLKQRLKTISFLEYDYTKYYKLLKQLNSSCSSRQHRHTEDPPLLQNREFSKSALVLTSDDQDGGGLYPPTKLDYRPNSQQAKYAWGSSVLNLLRLRSRTVDRGGETIDSETQATAAKRASSTHLADNTAKRNKIKHRHSRFGKSDMEFESNKKQEEFFKQQLCHIESQAEYLSGTLKCEVTGISGPCDYFNKDEFKVTLRHGPPILATLFELNETMPNYIPIHRSTVNLAEKGTVEEKWVLHGRVNTTPPSSQGHKDDVYKDRILMRTSSCSNQTWDNIAFVFSPAIDSVFTLKIIEIKRLGKSELLQHQAFDLLDLLKPKCYEVSVNLKHNGRVRFNFLVEWSPLADTDDLNFVYYMPTHLRKSTSGSESKQKYPSIRFQLSAREMSTSGEVKSSGGNLHSTEAGHVNKSWQTSPGADQTPSTSTDSSVDVSRTRSCTLRTSGERIPTWQPQLSQARSREVTIVGLHQNHHGERYSHDKPRLRHWISMPDLEEKNLEEPRQKLALRRPRNSVTKDTLDTGFLLNEESDLDAVVSQAQVVVLEPSITSDIVSHLPKTSTVRPNETQAKPEISERFRKIYYKLSLLQNPYSAFPRLLQRLKSELRNLEAVIEQTSLKTPTKVKDNVSKDFRWTDKFQASRTKPVPVISTPEGCEIGKVDTLTQLWESFAFLDEKKDGGRKPNETSSISSITPFKEDSTVVKTTLSGSLSSGCPELDNVIDWHLNYVDLLLSRLGTPNYSHETMRTVENSFTAFVNASQMGLRKPLNLARTPIHAYFSGLALAGQVDVMHELSDLVSDGAGDPYEAMCRYVLRLTGKKGSEAPSDESTRLMEPLVWSDMTNGCPDEDRDENRPIPHFILRLSSLQTRLVEFYSDYISSQWPNLDVQNVVETLLEDLCDIEINGDTQTTIPLTQLKQRLKLSAASYGNSRTGDNFNNRLLQVLSYLAGQSHVQMKLRGPTASQMLSALPYFKRSYQTLFGLYQVKRTNQQTANAQMSTGQAFDCIEFRQLPLIAGYSTKTWIDVVSLIDSADSEVSKKAVKLLYEIDRQMCEVAAQLRRRTEHSFRTDQTFELPMLFSAGPPIHCTIALMELFAQSNESTDFFPPLWTSMIWGIEQQTPLEKRRQCLRGLALLLEQQHRRLNWRAGTGFRPNSRSETEIIEALSVAAGSMLVTHLSLNDLDKEIREMARRVLRKLKVQTAAKQTTPQGQQVRMVWGRLLNK</sequence>
<comment type="caution">
    <text evidence="2">The sequence shown here is derived from an EMBL/GenBank/DDBJ whole genome shotgun (WGS) entry which is preliminary data.</text>
</comment>
<name>A0A4S2LZN6_OPIFE</name>
<evidence type="ECO:0000256" key="1">
    <source>
        <dbReference type="SAM" id="MobiDB-lite"/>
    </source>
</evidence>
<organism evidence="2 3">
    <name type="scientific">Opisthorchis felineus</name>
    <dbReference type="NCBI Taxonomy" id="147828"/>
    <lineage>
        <taxon>Eukaryota</taxon>
        <taxon>Metazoa</taxon>
        <taxon>Spiralia</taxon>
        <taxon>Lophotrochozoa</taxon>
        <taxon>Platyhelminthes</taxon>
        <taxon>Trematoda</taxon>
        <taxon>Digenea</taxon>
        <taxon>Opisthorchiida</taxon>
        <taxon>Opisthorchiata</taxon>
        <taxon>Opisthorchiidae</taxon>
        <taxon>Opisthorchis</taxon>
    </lineage>
</organism>
<dbReference type="STRING" id="147828.A0A4S2LZN6"/>
<feature type="compositionally biased region" description="Low complexity" evidence="1">
    <location>
        <begin position="695"/>
        <end position="708"/>
    </location>
</feature>
<evidence type="ECO:0000313" key="3">
    <source>
        <dbReference type="Proteomes" id="UP000308267"/>
    </source>
</evidence>
<feature type="compositionally biased region" description="Basic residues" evidence="1">
    <location>
        <begin position="402"/>
        <end position="413"/>
    </location>
</feature>
<feature type="compositionally biased region" description="Polar residues" evidence="1">
    <location>
        <begin position="660"/>
        <end position="674"/>
    </location>
</feature>
<dbReference type="EMBL" id="SJOL01006439">
    <property type="protein sequence ID" value="TGZ66817.1"/>
    <property type="molecule type" value="Genomic_DNA"/>
</dbReference>
<feature type="compositionally biased region" description="Polar residues" evidence="1">
    <location>
        <begin position="682"/>
        <end position="694"/>
    </location>
</feature>
<feature type="region of interest" description="Disordered" evidence="1">
    <location>
        <begin position="376"/>
        <end position="418"/>
    </location>
</feature>
<keyword evidence="3" id="KW-1185">Reference proteome</keyword>
<feature type="compositionally biased region" description="Polar residues" evidence="1">
    <location>
        <begin position="121"/>
        <end position="130"/>
    </location>
</feature>
<dbReference type="PANTHER" id="PTHR15829">
    <property type="entry name" value="PROTEIN KINASE PKN/PRK1, EFFECTOR"/>
    <property type="match status" value="1"/>
</dbReference>
<dbReference type="InterPro" id="IPR026136">
    <property type="entry name" value="RIPOR3"/>
</dbReference>
<feature type="compositionally biased region" description="Polar residues" evidence="1">
    <location>
        <begin position="381"/>
        <end position="397"/>
    </location>
</feature>
<evidence type="ECO:0000313" key="2">
    <source>
        <dbReference type="EMBL" id="TGZ66817.1"/>
    </source>
</evidence>
<dbReference type="OrthoDB" id="9999654at2759"/>
<feature type="region of interest" description="Disordered" evidence="1">
    <location>
        <begin position="95"/>
        <end position="130"/>
    </location>
</feature>
<dbReference type="Proteomes" id="UP000308267">
    <property type="component" value="Unassembled WGS sequence"/>
</dbReference>
<dbReference type="PANTHER" id="PTHR15829:SF13">
    <property type="entry name" value="FAM65 N-TERMINAL DOMAIN-CONTAINING PROTEIN"/>
    <property type="match status" value="1"/>
</dbReference>
<protein>
    <submittedName>
        <fullName evidence="2">Uncharacterized protein</fullName>
    </submittedName>
</protein>
<proteinExistence type="predicted"/>